<evidence type="ECO:0000313" key="13">
    <source>
        <dbReference type="Proteomes" id="UP000239477"/>
    </source>
</evidence>
<dbReference type="Pfam" id="PF00015">
    <property type="entry name" value="MCPsignal"/>
    <property type="match status" value="1"/>
</dbReference>
<evidence type="ECO:0000256" key="1">
    <source>
        <dbReference type="ARBA" id="ARBA00004651"/>
    </source>
</evidence>
<evidence type="ECO:0000256" key="5">
    <source>
        <dbReference type="ARBA" id="ARBA00022989"/>
    </source>
</evidence>
<dbReference type="AlphaFoldDB" id="A0A2S0I3E7"/>
<organism evidence="12 13">
    <name type="scientific">Achromobacter spanius</name>
    <dbReference type="NCBI Taxonomy" id="217203"/>
    <lineage>
        <taxon>Bacteria</taxon>
        <taxon>Pseudomonadati</taxon>
        <taxon>Pseudomonadota</taxon>
        <taxon>Betaproteobacteria</taxon>
        <taxon>Burkholderiales</taxon>
        <taxon>Alcaligenaceae</taxon>
        <taxon>Achromobacter</taxon>
    </lineage>
</organism>
<dbReference type="CDD" id="cd06225">
    <property type="entry name" value="HAMP"/>
    <property type="match status" value="1"/>
</dbReference>
<comment type="subcellular location">
    <subcellularLocation>
        <location evidence="1">Cell membrane</location>
        <topology evidence="1">Multi-pass membrane protein</topology>
    </subcellularLocation>
</comment>
<feature type="transmembrane region" description="Helical" evidence="9">
    <location>
        <begin position="12"/>
        <end position="30"/>
    </location>
</feature>
<dbReference type="GO" id="GO:0006935">
    <property type="term" value="P:chemotaxis"/>
    <property type="evidence" value="ECO:0007669"/>
    <property type="project" value="TreeGrafter"/>
</dbReference>
<dbReference type="InterPro" id="IPR004089">
    <property type="entry name" value="MCPsignal_dom"/>
</dbReference>
<dbReference type="InterPro" id="IPR051310">
    <property type="entry name" value="MCP_chemotaxis"/>
</dbReference>
<gene>
    <name evidence="12" type="ORF">CLM73_05205</name>
</gene>
<evidence type="ECO:0000313" key="12">
    <source>
        <dbReference type="EMBL" id="AVJ26552.1"/>
    </source>
</evidence>
<keyword evidence="4 9" id="KW-0812">Transmembrane</keyword>
<dbReference type="Gene3D" id="3.30.450.20">
    <property type="entry name" value="PAS domain"/>
    <property type="match status" value="1"/>
</dbReference>
<dbReference type="SMART" id="SM01049">
    <property type="entry name" value="Cache_2"/>
    <property type="match status" value="1"/>
</dbReference>
<evidence type="ECO:0000256" key="6">
    <source>
        <dbReference type="ARBA" id="ARBA00023136"/>
    </source>
</evidence>
<evidence type="ECO:0000256" key="7">
    <source>
        <dbReference type="ARBA" id="ARBA00029447"/>
    </source>
</evidence>
<comment type="similarity">
    <text evidence="7">Belongs to the methyl-accepting chemotaxis (MCP) protein family.</text>
</comment>
<keyword evidence="8" id="KW-0807">Transducer</keyword>
<dbReference type="InterPro" id="IPR033480">
    <property type="entry name" value="sCache_2"/>
</dbReference>
<keyword evidence="2" id="KW-1003">Cell membrane</keyword>
<keyword evidence="3" id="KW-0488">Methylation</keyword>
<dbReference type="EMBL" id="CP023270">
    <property type="protein sequence ID" value="AVJ26552.1"/>
    <property type="molecule type" value="Genomic_DNA"/>
</dbReference>
<reference evidence="12 13" key="1">
    <citation type="submission" date="2017-09" db="EMBL/GenBank/DDBJ databases">
        <title>Genomic, metabolic, and phenotypic characteristics of bacterial isolates from the natural microbiome of the model nematode Caenorhabditis elegans.</title>
        <authorList>
            <person name="Zimmermann J."/>
            <person name="Obeng N."/>
            <person name="Yang W."/>
            <person name="Obeng O."/>
            <person name="Kissoyan K."/>
            <person name="Pees B."/>
            <person name="Dirksen P."/>
            <person name="Hoppner M."/>
            <person name="Franke A."/>
            <person name="Rosenstiel P."/>
            <person name="Leippe M."/>
            <person name="Dierking K."/>
            <person name="Kaleta C."/>
            <person name="Schulenburg H."/>
        </authorList>
    </citation>
    <scope>NUCLEOTIDE SEQUENCE [LARGE SCALE GENOMIC DNA]</scope>
    <source>
        <strain evidence="12 13">MYb73</strain>
    </source>
</reference>
<accession>A0A2S0I3E7</accession>
<dbReference type="PANTHER" id="PTHR43531">
    <property type="entry name" value="PROTEIN ICFG"/>
    <property type="match status" value="1"/>
</dbReference>
<dbReference type="Gene3D" id="1.10.287.950">
    <property type="entry name" value="Methyl-accepting chemotaxis protein"/>
    <property type="match status" value="1"/>
</dbReference>
<dbReference type="Proteomes" id="UP000239477">
    <property type="component" value="Chromosome"/>
</dbReference>
<dbReference type="RefSeq" id="WP_105237589.1">
    <property type="nucleotide sequence ID" value="NZ_CP023270.1"/>
</dbReference>
<dbReference type="InterPro" id="IPR003660">
    <property type="entry name" value="HAMP_dom"/>
</dbReference>
<dbReference type="GO" id="GO:0005886">
    <property type="term" value="C:plasma membrane"/>
    <property type="evidence" value="ECO:0007669"/>
    <property type="project" value="UniProtKB-SubCell"/>
</dbReference>
<dbReference type="CDD" id="cd18774">
    <property type="entry name" value="PDC2_HK_sensor"/>
    <property type="match status" value="1"/>
</dbReference>
<keyword evidence="5 9" id="KW-1133">Transmembrane helix</keyword>
<evidence type="ECO:0000256" key="9">
    <source>
        <dbReference type="SAM" id="Phobius"/>
    </source>
</evidence>
<name>A0A2S0I3E7_9BURK</name>
<feature type="transmembrane region" description="Helical" evidence="9">
    <location>
        <begin position="190"/>
        <end position="207"/>
    </location>
</feature>
<dbReference type="Pfam" id="PF17200">
    <property type="entry name" value="sCache_2"/>
    <property type="match status" value="1"/>
</dbReference>
<proteinExistence type="inferred from homology"/>
<feature type="domain" description="Methyl-accepting transducer" evidence="10">
    <location>
        <begin position="265"/>
        <end position="494"/>
    </location>
</feature>
<sequence length="518" mass="55568">MSNSSLRRELLWFVFAIGAAVLALGVWDAWQRRAEMMDDRKVELRHVLDMAEGIVRGGKLRVREGVPLAEAKRDVARQLSQMKYGEDGYVGAFGDNYDLLVHPDAKLVGTNVRATRDSQGQPLFENLHAQGKAGGGYVRYLFPRPGSEDPLPKLTYAAYDAEWGWLMFTGLYVDDVDAAFYGTLWRQGSVTLVLLALVLTAALRFFSTHILRPLNEAVAVCERVANGDLSSGIARHHRGEIGRLFDAMARMQQRLDAAVRSIVHSTASIAAASRQIAAGSVDLSDRTERQAAALEQTAASVEEITATARQSAEHVREVSALAGEAARLARQGSDETQHAIDAMREISHSSQRIDEIIRLIDVIAFQTNILALNAAVEAARAGEQGRGFAVVAGEVRALAQRSATAAKEIKTLIEASSESVARGSQRVEQASATMGSVLESAATSAPLMSEIATASSEQSAGIEQINVTVTHLDEATQQNAALVEEFAASAAALHGQAGDLARAVSIFRLSAAGQPMPG</sequence>
<feature type="domain" description="HAMP" evidence="11">
    <location>
        <begin position="208"/>
        <end position="260"/>
    </location>
</feature>
<dbReference type="SMART" id="SM00304">
    <property type="entry name" value="HAMP"/>
    <property type="match status" value="1"/>
</dbReference>
<evidence type="ECO:0000256" key="2">
    <source>
        <dbReference type="ARBA" id="ARBA00022475"/>
    </source>
</evidence>
<evidence type="ECO:0000256" key="4">
    <source>
        <dbReference type="ARBA" id="ARBA00022692"/>
    </source>
</evidence>
<dbReference type="FunFam" id="1.10.287.950:FF:000001">
    <property type="entry name" value="Methyl-accepting chemotaxis sensory transducer"/>
    <property type="match status" value="1"/>
</dbReference>
<dbReference type="CDD" id="cd11386">
    <property type="entry name" value="MCP_signal"/>
    <property type="match status" value="1"/>
</dbReference>
<dbReference type="GO" id="GO:0007165">
    <property type="term" value="P:signal transduction"/>
    <property type="evidence" value="ECO:0007669"/>
    <property type="project" value="UniProtKB-KW"/>
</dbReference>
<keyword evidence="6 9" id="KW-0472">Membrane</keyword>
<evidence type="ECO:0000256" key="3">
    <source>
        <dbReference type="ARBA" id="ARBA00022481"/>
    </source>
</evidence>
<keyword evidence="13" id="KW-1185">Reference proteome</keyword>
<protein>
    <submittedName>
        <fullName evidence="12">Chemotaxis protein</fullName>
    </submittedName>
</protein>
<dbReference type="SUPFAM" id="SSF58104">
    <property type="entry name" value="Methyl-accepting chemotaxis protein (MCP) signaling domain"/>
    <property type="match status" value="1"/>
</dbReference>
<evidence type="ECO:0000259" key="10">
    <source>
        <dbReference type="PROSITE" id="PS50111"/>
    </source>
</evidence>
<dbReference type="PROSITE" id="PS50885">
    <property type="entry name" value="HAMP"/>
    <property type="match status" value="1"/>
</dbReference>
<dbReference type="SMART" id="SM00283">
    <property type="entry name" value="MA"/>
    <property type="match status" value="1"/>
</dbReference>
<dbReference type="PANTHER" id="PTHR43531:SF14">
    <property type="entry name" value="METHYL-ACCEPTING CHEMOTAXIS PROTEIN I-RELATED"/>
    <property type="match status" value="1"/>
</dbReference>
<dbReference type="PROSITE" id="PS50111">
    <property type="entry name" value="CHEMOTAXIS_TRANSDUC_2"/>
    <property type="match status" value="1"/>
</dbReference>
<dbReference type="GO" id="GO:0004888">
    <property type="term" value="F:transmembrane signaling receptor activity"/>
    <property type="evidence" value="ECO:0007669"/>
    <property type="project" value="TreeGrafter"/>
</dbReference>
<dbReference type="OrthoDB" id="9806477at2"/>
<dbReference type="Pfam" id="PF00672">
    <property type="entry name" value="HAMP"/>
    <property type="match status" value="1"/>
</dbReference>
<evidence type="ECO:0000256" key="8">
    <source>
        <dbReference type="PROSITE-ProRule" id="PRU00284"/>
    </source>
</evidence>
<evidence type="ECO:0000259" key="11">
    <source>
        <dbReference type="PROSITE" id="PS50885"/>
    </source>
</evidence>